<dbReference type="AlphaFoldDB" id="A0A8J3R1E9"/>
<dbReference type="PROSITE" id="PS50043">
    <property type="entry name" value="HTH_LUXR_2"/>
    <property type="match status" value="1"/>
</dbReference>
<dbReference type="InterPro" id="IPR000792">
    <property type="entry name" value="Tscrpt_reg_LuxR_C"/>
</dbReference>
<accession>A0A8J3R1E9</accession>
<keyword evidence="1" id="KW-0805">Transcription regulation</keyword>
<evidence type="ECO:0000256" key="1">
    <source>
        <dbReference type="ARBA" id="ARBA00023015"/>
    </source>
</evidence>
<organism evidence="5 6">
    <name type="scientific">Rugosimonospora africana</name>
    <dbReference type="NCBI Taxonomy" id="556532"/>
    <lineage>
        <taxon>Bacteria</taxon>
        <taxon>Bacillati</taxon>
        <taxon>Actinomycetota</taxon>
        <taxon>Actinomycetes</taxon>
        <taxon>Micromonosporales</taxon>
        <taxon>Micromonosporaceae</taxon>
        <taxon>Rugosimonospora</taxon>
    </lineage>
</organism>
<dbReference type="InterPro" id="IPR036388">
    <property type="entry name" value="WH-like_DNA-bd_sf"/>
</dbReference>
<dbReference type="PANTHER" id="PTHR44688:SF16">
    <property type="entry name" value="DNA-BINDING TRANSCRIPTIONAL ACTIVATOR DEVR_DOSR"/>
    <property type="match status" value="1"/>
</dbReference>
<keyword evidence="2" id="KW-0238">DNA-binding</keyword>
<evidence type="ECO:0000313" key="5">
    <source>
        <dbReference type="EMBL" id="GIH21289.1"/>
    </source>
</evidence>
<dbReference type="Pfam" id="PF19575">
    <property type="entry name" value="HTH_58"/>
    <property type="match status" value="1"/>
</dbReference>
<dbReference type="EMBL" id="BONZ01000122">
    <property type="protein sequence ID" value="GIH21289.1"/>
    <property type="molecule type" value="Genomic_DNA"/>
</dbReference>
<feature type="domain" description="HTH luxR-type" evidence="4">
    <location>
        <begin position="74"/>
        <end position="139"/>
    </location>
</feature>
<dbReference type="GO" id="GO:0003677">
    <property type="term" value="F:DNA binding"/>
    <property type="evidence" value="ECO:0007669"/>
    <property type="project" value="UniProtKB-KW"/>
</dbReference>
<dbReference type="Proteomes" id="UP000642748">
    <property type="component" value="Unassembled WGS sequence"/>
</dbReference>
<evidence type="ECO:0000256" key="2">
    <source>
        <dbReference type="ARBA" id="ARBA00023125"/>
    </source>
</evidence>
<dbReference type="CDD" id="cd06170">
    <property type="entry name" value="LuxR_C_like"/>
    <property type="match status" value="1"/>
</dbReference>
<dbReference type="PANTHER" id="PTHR44688">
    <property type="entry name" value="DNA-BINDING TRANSCRIPTIONAL ACTIVATOR DEVR_DOSR"/>
    <property type="match status" value="1"/>
</dbReference>
<evidence type="ECO:0000259" key="4">
    <source>
        <dbReference type="PROSITE" id="PS50043"/>
    </source>
</evidence>
<dbReference type="RefSeq" id="WP_203924670.1">
    <property type="nucleotide sequence ID" value="NZ_BONZ01000122.1"/>
</dbReference>
<proteinExistence type="predicted"/>
<dbReference type="SUPFAM" id="SSF46894">
    <property type="entry name" value="C-terminal effector domain of the bipartite response regulators"/>
    <property type="match status" value="1"/>
</dbReference>
<keyword evidence="6" id="KW-1185">Reference proteome</keyword>
<gene>
    <name evidence="5" type="ORF">Raf01_94610</name>
</gene>
<dbReference type="InterPro" id="IPR016032">
    <property type="entry name" value="Sig_transdc_resp-reg_C-effctor"/>
</dbReference>
<dbReference type="Gene3D" id="1.10.10.10">
    <property type="entry name" value="Winged helix-like DNA-binding domain superfamily/Winged helix DNA-binding domain"/>
    <property type="match status" value="1"/>
</dbReference>
<name>A0A8J3R1E9_9ACTN</name>
<sequence>MRGQLPDAEVVNRYRGGESIRSIAQGIGASAYKVRTVLIEAGERLRPAAGPQPRRLPTAAAVLQRPLSQPPPQHAGRRRQLSERHLAVLRLVADGATDTSIATVLGLTRAAVGTDRRKIYRALRAVNAAHAVSLAYQMGILPGPAPFRAQASTRADVVDGFTSARLPAQQPTP</sequence>
<dbReference type="GO" id="GO:0006355">
    <property type="term" value="P:regulation of DNA-templated transcription"/>
    <property type="evidence" value="ECO:0007669"/>
    <property type="project" value="InterPro"/>
</dbReference>
<evidence type="ECO:0000313" key="6">
    <source>
        <dbReference type="Proteomes" id="UP000642748"/>
    </source>
</evidence>
<dbReference type="SMART" id="SM00421">
    <property type="entry name" value="HTH_LUXR"/>
    <property type="match status" value="1"/>
</dbReference>
<evidence type="ECO:0000256" key="3">
    <source>
        <dbReference type="ARBA" id="ARBA00023163"/>
    </source>
</evidence>
<keyword evidence="3" id="KW-0804">Transcription</keyword>
<protein>
    <recommendedName>
        <fullName evidence="4">HTH luxR-type domain-containing protein</fullName>
    </recommendedName>
</protein>
<reference evidence="5" key="1">
    <citation type="submission" date="2021-01" db="EMBL/GenBank/DDBJ databases">
        <title>Whole genome shotgun sequence of Rugosimonospora africana NBRC 104875.</title>
        <authorList>
            <person name="Komaki H."/>
            <person name="Tamura T."/>
        </authorList>
    </citation>
    <scope>NUCLEOTIDE SEQUENCE</scope>
    <source>
        <strain evidence="5">NBRC 104875</strain>
    </source>
</reference>
<dbReference type="InterPro" id="IPR045745">
    <property type="entry name" value="HTH_58_Actinobacteria-type"/>
</dbReference>
<dbReference type="Pfam" id="PF00196">
    <property type="entry name" value="GerE"/>
    <property type="match status" value="1"/>
</dbReference>
<comment type="caution">
    <text evidence="5">The sequence shown here is derived from an EMBL/GenBank/DDBJ whole genome shotgun (WGS) entry which is preliminary data.</text>
</comment>